<evidence type="ECO:0000313" key="2">
    <source>
        <dbReference type="Proteomes" id="UP000001610"/>
    </source>
</evidence>
<dbReference type="RefSeq" id="XP_006667369.1">
    <property type="nucleotide sequence ID" value="XM_006667306.1"/>
</dbReference>
<dbReference type="VEuPathDB" id="FungiDB:CCM_02153"/>
<evidence type="ECO:0000313" key="1">
    <source>
        <dbReference type="EMBL" id="EGX93883.1"/>
    </source>
</evidence>
<dbReference type="HOGENOM" id="CLU_1970463_0_0_1"/>
<dbReference type="InParanoid" id="G3J841"/>
<reference evidence="1 2" key="1">
    <citation type="journal article" date="2011" name="Genome Biol.">
        <title>Genome sequence of the insect pathogenic fungus Cordyceps militaris, a valued traditional Chinese medicine.</title>
        <authorList>
            <person name="Zheng P."/>
            <person name="Xia Y."/>
            <person name="Xiao G."/>
            <person name="Xiong C."/>
            <person name="Hu X."/>
            <person name="Zhang S."/>
            <person name="Zheng H."/>
            <person name="Huang Y."/>
            <person name="Zhou Y."/>
            <person name="Wang S."/>
            <person name="Zhao G.P."/>
            <person name="Liu X."/>
            <person name="St Leger R.J."/>
            <person name="Wang C."/>
        </authorList>
    </citation>
    <scope>NUCLEOTIDE SEQUENCE [LARGE SCALE GENOMIC DNA]</scope>
    <source>
        <strain evidence="1 2">CM01</strain>
    </source>
</reference>
<protein>
    <submittedName>
        <fullName evidence="1">Uncharacterized protein</fullName>
    </submittedName>
</protein>
<accession>G3J841</accession>
<sequence>MCRVTGCALRSPKSILEAGSGMAEASFKDLTVLRTVNQHAGSVPCSRLGPVGQPASPTSLCGGVLAPSKAYREALRPCSQRDNYHKTAANSDAATRWCPVPAFALGTGCHEVQDVKTCIVISHCIKK</sequence>
<organism evidence="1 2">
    <name type="scientific">Cordyceps militaris (strain CM01)</name>
    <name type="common">Caterpillar fungus</name>
    <dbReference type="NCBI Taxonomy" id="983644"/>
    <lineage>
        <taxon>Eukaryota</taxon>
        <taxon>Fungi</taxon>
        <taxon>Dikarya</taxon>
        <taxon>Ascomycota</taxon>
        <taxon>Pezizomycotina</taxon>
        <taxon>Sordariomycetes</taxon>
        <taxon>Hypocreomycetidae</taxon>
        <taxon>Hypocreales</taxon>
        <taxon>Cordycipitaceae</taxon>
        <taxon>Cordyceps</taxon>
    </lineage>
</organism>
<keyword evidence="2" id="KW-1185">Reference proteome</keyword>
<proteinExistence type="predicted"/>
<dbReference type="KEGG" id="cmt:CCM_02153"/>
<dbReference type="GeneID" id="18164181"/>
<name>G3J841_CORMM</name>
<dbReference type="AlphaFoldDB" id="G3J841"/>
<dbReference type="Proteomes" id="UP000001610">
    <property type="component" value="Unassembled WGS sequence"/>
</dbReference>
<gene>
    <name evidence="1" type="ORF">CCM_02153</name>
</gene>
<dbReference type="EMBL" id="JH126400">
    <property type="protein sequence ID" value="EGX93883.1"/>
    <property type="molecule type" value="Genomic_DNA"/>
</dbReference>